<keyword evidence="1 4" id="KW-0813">Transport</keyword>
<name>A0A5N0TJD2_9GAMM</name>
<feature type="region of interest" description="Disordered" evidence="5">
    <location>
        <begin position="161"/>
        <end position="182"/>
    </location>
</feature>
<feature type="chain" id="PRO_5024519330" description="Lipopolysaccharide export system protein LptA" evidence="4">
    <location>
        <begin position="24"/>
        <end position="182"/>
    </location>
</feature>
<evidence type="ECO:0000256" key="2">
    <source>
        <dbReference type="ARBA" id="ARBA00022729"/>
    </source>
</evidence>
<organism evidence="7 8">
    <name type="scientific">Marinihelvus fidelis</name>
    <dbReference type="NCBI Taxonomy" id="2613842"/>
    <lineage>
        <taxon>Bacteria</taxon>
        <taxon>Pseudomonadati</taxon>
        <taxon>Pseudomonadota</taxon>
        <taxon>Gammaproteobacteria</taxon>
        <taxon>Chromatiales</taxon>
        <taxon>Wenzhouxiangellaceae</taxon>
        <taxon>Marinihelvus</taxon>
    </lineage>
</organism>
<evidence type="ECO:0000256" key="3">
    <source>
        <dbReference type="ARBA" id="ARBA00022764"/>
    </source>
</evidence>
<dbReference type="AlphaFoldDB" id="A0A5N0TJD2"/>
<dbReference type="RefSeq" id="WP_150862979.1">
    <property type="nucleotide sequence ID" value="NZ_VYXP01000002.1"/>
</dbReference>
<feature type="signal peptide" evidence="4">
    <location>
        <begin position="1"/>
        <end position="23"/>
    </location>
</feature>
<dbReference type="Proteomes" id="UP000325372">
    <property type="component" value="Unassembled WGS sequence"/>
</dbReference>
<dbReference type="GO" id="GO:0017089">
    <property type="term" value="F:glycolipid transfer activity"/>
    <property type="evidence" value="ECO:0007669"/>
    <property type="project" value="TreeGrafter"/>
</dbReference>
<dbReference type="GO" id="GO:0015920">
    <property type="term" value="P:lipopolysaccharide transport"/>
    <property type="evidence" value="ECO:0007669"/>
    <property type="project" value="UniProtKB-UniRule"/>
</dbReference>
<comment type="subcellular location">
    <subcellularLocation>
        <location evidence="4">Periplasm</location>
    </subcellularLocation>
</comment>
<evidence type="ECO:0000256" key="5">
    <source>
        <dbReference type="SAM" id="MobiDB-lite"/>
    </source>
</evidence>
<evidence type="ECO:0000256" key="4">
    <source>
        <dbReference type="HAMAP-Rule" id="MF_01914"/>
    </source>
</evidence>
<evidence type="ECO:0000256" key="1">
    <source>
        <dbReference type="ARBA" id="ARBA00022448"/>
    </source>
</evidence>
<dbReference type="InterPro" id="IPR014340">
    <property type="entry name" value="LptA"/>
</dbReference>
<dbReference type="PANTHER" id="PTHR36504">
    <property type="entry name" value="LIPOPOLYSACCHARIDE EXPORT SYSTEM PROTEIN LPTA"/>
    <property type="match status" value="1"/>
</dbReference>
<keyword evidence="8" id="KW-1185">Reference proteome</keyword>
<keyword evidence="3 4" id="KW-0574">Periplasm</keyword>
<dbReference type="HAMAP" id="MF_01914">
    <property type="entry name" value="LPS_assembly_LptA"/>
    <property type="match status" value="1"/>
</dbReference>
<comment type="subunit">
    <text evidence="4">Component of the lipopolysaccharide transport and assembly complex.</text>
</comment>
<evidence type="ECO:0000313" key="7">
    <source>
        <dbReference type="EMBL" id="KAA9133419.1"/>
    </source>
</evidence>
<comment type="caution">
    <text evidence="7">The sequence shown here is derived from an EMBL/GenBank/DDBJ whole genome shotgun (WGS) entry which is preliminary data.</text>
</comment>
<accession>A0A5N0TJD2</accession>
<dbReference type="GO" id="GO:0030288">
    <property type="term" value="C:outer membrane-bounded periplasmic space"/>
    <property type="evidence" value="ECO:0007669"/>
    <property type="project" value="TreeGrafter"/>
</dbReference>
<reference evidence="7 8" key="1">
    <citation type="submission" date="2019-09" db="EMBL/GenBank/DDBJ databases">
        <title>Wenzhouxiangella sp. Genome sequencing and assembly.</title>
        <authorList>
            <person name="Zhang R."/>
        </authorList>
    </citation>
    <scope>NUCLEOTIDE SEQUENCE [LARGE SCALE GENOMIC DNA]</scope>
    <source>
        <strain evidence="7 8">W260</strain>
    </source>
</reference>
<dbReference type="GO" id="GO:0001530">
    <property type="term" value="F:lipopolysaccharide binding"/>
    <property type="evidence" value="ECO:0007669"/>
    <property type="project" value="InterPro"/>
</dbReference>
<proteinExistence type="inferred from homology"/>
<evidence type="ECO:0000259" key="6">
    <source>
        <dbReference type="Pfam" id="PF03968"/>
    </source>
</evidence>
<dbReference type="Pfam" id="PF03968">
    <property type="entry name" value="LptD_N"/>
    <property type="match status" value="1"/>
</dbReference>
<sequence precursor="true">MRSRRIDRWAAATLLLATLNAAALQTDRQQPLDVKADSGDGTFGDGVTVLSGNVEVNQGTLHITADRASVEKLDGKVRLVTLQGQPAVLEQEIEEQGLVRAEARTITYQVGDGLVNLNGEADVTHPQYHITGDALTYDLNKQHFQGVGGDTGDGRIRIRMDPEVADEAAASPATPDDGNDGH</sequence>
<comment type="similarity">
    <text evidence="4">Belongs to the LptA family.</text>
</comment>
<dbReference type="PANTHER" id="PTHR36504:SF1">
    <property type="entry name" value="LIPOPOLYSACCHARIDE EXPORT SYSTEM PROTEIN LPTA"/>
    <property type="match status" value="1"/>
</dbReference>
<gene>
    <name evidence="4 7" type="primary">lptA</name>
    <name evidence="7" type="ORF">F3N42_03460</name>
</gene>
<dbReference type="InterPro" id="IPR052037">
    <property type="entry name" value="LPS_export_LptA"/>
</dbReference>
<protein>
    <recommendedName>
        <fullName evidence="4">Lipopolysaccharide export system protein LptA</fullName>
    </recommendedName>
</protein>
<dbReference type="GO" id="GO:0043165">
    <property type="term" value="P:Gram-negative-bacterium-type cell outer membrane assembly"/>
    <property type="evidence" value="ECO:0007669"/>
    <property type="project" value="UniProtKB-UniRule"/>
</dbReference>
<dbReference type="GO" id="GO:0009279">
    <property type="term" value="C:cell outer membrane"/>
    <property type="evidence" value="ECO:0007669"/>
    <property type="project" value="TreeGrafter"/>
</dbReference>
<comment type="function">
    <text evidence="4">Involved in the assembly of lipopolysaccharide (LPS). Required for the translocation of LPS from the inner membrane to the outer membrane. May form a bridge between the inner membrane and the outer membrane, via interactions with LptC and LptD, thereby facilitating LPS transfer across the periplasm.</text>
</comment>
<feature type="domain" description="Organic solvent tolerance-like N-terminal" evidence="6">
    <location>
        <begin position="34"/>
        <end position="142"/>
    </location>
</feature>
<dbReference type="InterPro" id="IPR005653">
    <property type="entry name" value="OstA-like_N"/>
</dbReference>
<dbReference type="NCBIfam" id="TIGR03002">
    <property type="entry name" value="outer_YhbN_LptA"/>
    <property type="match status" value="1"/>
</dbReference>
<dbReference type="Gene3D" id="2.60.450.10">
    <property type="entry name" value="Lipopolysaccharide (LPS) transport protein A like domain"/>
    <property type="match status" value="1"/>
</dbReference>
<keyword evidence="2 4" id="KW-0732">Signal</keyword>
<evidence type="ECO:0000313" key="8">
    <source>
        <dbReference type="Proteomes" id="UP000325372"/>
    </source>
</evidence>
<dbReference type="EMBL" id="VYXP01000002">
    <property type="protein sequence ID" value="KAA9133419.1"/>
    <property type="molecule type" value="Genomic_DNA"/>
</dbReference>